<evidence type="ECO:0000256" key="1">
    <source>
        <dbReference type="SAM" id="SignalP"/>
    </source>
</evidence>
<accession>A0A1G9V7M2</accession>
<sequence length="494" mass="54478">MKLKTLLSLLIPMLPALSYGQLTNPALDTLSRPGIHFKLEAGGFGGSGNRMPFWFRANQFGTVPLESPAGLVTAAASGLWGNPDNPRRVYVKAGVEVTGNISRNSRVVLPQAYAAIRLGHGELSIGRRKEINGITDTLMSTGSYAWSGNAVPITQIRLGTRDYAPLKFTHDLIAVNAFFSHGWFANSDSMQNVFLHAKALYVRIGKPNWKVRFYGGMSHYAQWGGYSAYLGKIYADNGHLPSSWDAFVKALWPSKVDGNSSGKFTTFDTLNRSGNHLGSIDVALEVLMKKSNLLFYIQHPWEDMSGVVMGNLPDGLYGVRWQNRAPSGGAFALRQVTAEFLTTLNQSGALPPKGADDYFVNYQYLDGWTHEKRVIGTPFFTRWMDADPRWAKLKGGFKSPVMINNNRVQVIHIGLLGAFRSGATVKMLLSQSWNYGRPMRPYPVIVTHQFSGLVEATIPVRKVPGLQFSPGFALDSGDWLVPAAAGMLRVRKLF</sequence>
<organism evidence="2 3">
    <name type="scientific">Siphonobacter aquaeclarae</name>
    <dbReference type="NCBI Taxonomy" id="563176"/>
    <lineage>
        <taxon>Bacteria</taxon>
        <taxon>Pseudomonadati</taxon>
        <taxon>Bacteroidota</taxon>
        <taxon>Cytophagia</taxon>
        <taxon>Cytophagales</taxon>
        <taxon>Cytophagaceae</taxon>
        <taxon>Siphonobacter</taxon>
    </lineage>
</organism>
<feature type="chain" id="PRO_5011478611" evidence="1">
    <location>
        <begin position="19"/>
        <end position="494"/>
    </location>
</feature>
<evidence type="ECO:0000313" key="3">
    <source>
        <dbReference type="Proteomes" id="UP000198901"/>
    </source>
</evidence>
<proteinExistence type="predicted"/>
<evidence type="ECO:0000313" key="2">
    <source>
        <dbReference type="EMBL" id="SDM68090.1"/>
    </source>
</evidence>
<gene>
    <name evidence="2" type="ORF">SAMN04488090_3995</name>
</gene>
<reference evidence="2 3" key="1">
    <citation type="submission" date="2016-10" db="EMBL/GenBank/DDBJ databases">
        <authorList>
            <person name="de Groot N.N."/>
        </authorList>
    </citation>
    <scope>NUCLEOTIDE SEQUENCE [LARGE SCALE GENOMIC DNA]</scope>
    <source>
        <strain evidence="2 3">DSM 21668</strain>
    </source>
</reference>
<dbReference type="AlphaFoldDB" id="A0A1G9V7M2"/>
<keyword evidence="3" id="KW-1185">Reference proteome</keyword>
<dbReference type="Proteomes" id="UP000198901">
    <property type="component" value="Unassembled WGS sequence"/>
</dbReference>
<keyword evidence="1" id="KW-0732">Signal</keyword>
<dbReference type="RefSeq" id="WP_093207149.1">
    <property type="nucleotide sequence ID" value="NZ_FNGS01000008.1"/>
</dbReference>
<dbReference type="EMBL" id="FNGS01000008">
    <property type="protein sequence ID" value="SDM68090.1"/>
    <property type="molecule type" value="Genomic_DNA"/>
</dbReference>
<name>A0A1G9V7M2_9BACT</name>
<dbReference type="STRING" id="563176.SAMN04488090_3995"/>
<dbReference type="InterPro" id="IPR038636">
    <property type="entry name" value="Wzi_sf"/>
</dbReference>
<feature type="signal peptide" evidence="1">
    <location>
        <begin position="1"/>
        <end position="18"/>
    </location>
</feature>
<protein>
    <submittedName>
        <fullName evidence="2">Capsule assembly protein Wzi</fullName>
    </submittedName>
</protein>
<dbReference type="OrthoDB" id="596512at2"/>
<dbReference type="Gene3D" id="2.40.160.130">
    <property type="entry name" value="Capsule assembly protein Wzi"/>
    <property type="match status" value="1"/>
</dbReference>